<dbReference type="InterPro" id="IPR011333">
    <property type="entry name" value="SKP1/BTB/POZ_sf"/>
</dbReference>
<dbReference type="EMBL" id="JAVFHQ010000041">
    <property type="protein sequence ID" value="KAK4542524.1"/>
    <property type="molecule type" value="Genomic_DNA"/>
</dbReference>
<evidence type="ECO:0000313" key="2">
    <source>
        <dbReference type="EMBL" id="KAK4542524.1"/>
    </source>
</evidence>
<dbReference type="SUPFAM" id="SSF54695">
    <property type="entry name" value="POZ domain"/>
    <property type="match status" value="1"/>
</dbReference>
<reference evidence="2 3" key="1">
    <citation type="submission" date="2021-11" db="EMBL/GenBank/DDBJ databases">
        <title>Black yeast isolated from Biological Soil Crust.</title>
        <authorList>
            <person name="Kurbessoian T."/>
        </authorList>
    </citation>
    <scope>NUCLEOTIDE SEQUENCE [LARGE SCALE GENOMIC DNA]</scope>
    <source>
        <strain evidence="2 3">CCFEE 5522</strain>
    </source>
</reference>
<dbReference type="PROSITE" id="PS50097">
    <property type="entry name" value="BTB"/>
    <property type="match status" value="1"/>
</dbReference>
<gene>
    <name evidence="2" type="ORF">LTR36_006777</name>
</gene>
<dbReference type="PANTHER" id="PTHR47843:SF5">
    <property type="entry name" value="BTB_POZ DOMAIN PROTEIN"/>
    <property type="match status" value="1"/>
</dbReference>
<dbReference type="CDD" id="cd18186">
    <property type="entry name" value="BTB_POZ_ZBTB_KLHL-like"/>
    <property type="match status" value="1"/>
</dbReference>
<organism evidence="2 3">
    <name type="scientific">Oleoguttula mirabilis</name>
    <dbReference type="NCBI Taxonomy" id="1507867"/>
    <lineage>
        <taxon>Eukaryota</taxon>
        <taxon>Fungi</taxon>
        <taxon>Dikarya</taxon>
        <taxon>Ascomycota</taxon>
        <taxon>Pezizomycotina</taxon>
        <taxon>Dothideomycetes</taxon>
        <taxon>Dothideomycetidae</taxon>
        <taxon>Mycosphaerellales</taxon>
        <taxon>Teratosphaeriaceae</taxon>
        <taxon>Oleoguttula</taxon>
    </lineage>
</organism>
<dbReference type="InterPro" id="IPR000210">
    <property type="entry name" value="BTB/POZ_dom"/>
</dbReference>
<evidence type="ECO:0000313" key="3">
    <source>
        <dbReference type="Proteomes" id="UP001324427"/>
    </source>
</evidence>
<name>A0AAV9JC74_9PEZI</name>
<sequence>MSTIEEPWKAECSRDAEGLLLEVGCLFKDPKYSDLRIKCGDRGWKVHKAIICPQSDFFAKACEGGFKEAQENLIALQDDDPDVVHAMLRFMYTGDFDNSENEDNGHSWGMLCVGMHATADKYNVADLGSMAAESLRQWSSHFWAEELFTEVVREVYTNLADRDSRLRNALLSVAAEHVQSLFAYRRHAGFREMVGTLPGFLMALASELAVRVTDSHYPPFTDSDSAR</sequence>
<evidence type="ECO:0000259" key="1">
    <source>
        <dbReference type="PROSITE" id="PS50097"/>
    </source>
</evidence>
<dbReference type="PANTHER" id="PTHR47843">
    <property type="entry name" value="BTB DOMAIN-CONTAINING PROTEIN-RELATED"/>
    <property type="match status" value="1"/>
</dbReference>
<comment type="caution">
    <text evidence="2">The sequence shown here is derived from an EMBL/GenBank/DDBJ whole genome shotgun (WGS) entry which is preliminary data.</text>
</comment>
<keyword evidence="3" id="KW-1185">Reference proteome</keyword>
<dbReference type="Pfam" id="PF00651">
    <property type="entry name" value="BTB"/>
    <property type="match status" value="1"/>
</dbReference>
<accession>A0AAV9JC74</accession>
<dbReference type="Gene3D" id="3.30.710.10">
    <property type="entry name" value="Potassium Channel Kv1.1, Chain A"/>
    <property type="match status" value="1"/>
</dbReference>
<proteinExistence type="predicted"/>
<dbReference type="AlphaFoldDB" id="A0AAV9JC74"/>
<protein>
    <recommendedName>
        <fullName evidence="1">BTB domain-containing protein</fullName>
    </recommendedName>
</protein>
<dbReference type="Proteomes" id="UP001324427">
    <property type="component" value="Unassembled WGS sequence"/>
</dbReference>
<dbReference type="SMART" id="SM00225">
    <property type="entry name" value="BTB"/>
    <property type="match status" value="1"/>
</dbReference>
<feature type="domain" description="BTB" evidence="1">
    <location>
        <begin position="33"/>
        <end position="100"/>
    </location>
</feature>